<dbReference type="PROSITE" id="PS50943">
    <property type="entry name" value="HTH_CROC1"/>
    <property type="match status" value="1"/>
</dbReference>
<evidence type="ECO:0000313" key="4">
    <source>
        <dbReference type="EMBL" id="MFD1125245.1"/>
    </source>
</evidence>
<accession>A0ABW3PJR5</accession>
<dbReference type="RefSeq" id="WP_121978163.1">
    <property type="nucleotide sequence ID" value="NZ_JBHTLH010000019.1"/>
</dbReference>
<protein>
    <submittedName>
        <fullName evidence="4">Helix-turn-helix transcriptional regulator</fullName>
    </submittedName>
</protein>
<evidence type="ECO:0000256" key="1">
    <source>
        <dbReference type="ARBA" id="ARBA00023125"/>
    </source>
</evidence>
<dbReference type="Proteomes" id="UP001597156">
    <property type="component" value="Unassembled WGS sequence"/>
</dbReference>
<feature type="transmembrane region" description="Helical" evidence="2">
    <location>
        <begin position="161"/>
        <end position="186"/>
    </location>
</feature>
<feature type="transmembrane region" description="Helical" evidence="2">
    <location>
        <begin position="102"/>
        <end position="125"/>
    </location>
</feature>
<dbReference type="Pfam" id="PF01381">
    <property type="entry name" value="HTH_3"/>
    <property type="match status" value="1"/>
</dbReference>
<dbReference type="InterPro" id="IPR001387">
    <property type="entry name" value="Cro/C1-type_HTH"/>
</dbReference>
<dbReference type="EMBL" id="JBHTLH010000019">
    <property type="protein sequence ID" value="MFD1125245.1"/>
    <property type="molecule type" value="Genomic_DNA"/>
</dbReference>
<dbReference type="CDD" id="cd00093">
    <property type="entry name" value="HTH_XRE"/>
    <property type="match status" value="1"/>
</dbReference>
<gene>
    <name evidence="4" type="ORF">ACFQ22_07745</name>
</gene>
<feature type="domain" description="HTH cro/C1-type" evidence="3">
    <location>
        <begin position="6"/>
        <end position="60"/>
    </location>
</feature>
<keyword evidence="2" id="KW-0812">Transmembrane</keyword>
<sequence>MLRERLIAYRKENRLTQAELANQIHVSRQTIPHWETGQSTPDIQSLVFLCDLYNITIDELLDDKLVAMQAKAILKQSRQLALGIGIAIMAAYASLLSSRWLLFTYAMMLTTAFSTIGVMLCLTLIKITKPFRLSTCQSLIHYLITGQIPVGRRPKISGQQLLFLAGLGICLGLVLTFSPGIAYLGWTI</sequence>
<evidence type="ECO:0000256" key="2">
    <source>
        <dbReference type="SAM" id="Phobius"/>
    </source>
</evidence>
<reference evidence="5" key="1">
    <citation type="journal article" date="2019" name="Int. J. Syst. Evol. Microbiol.">
        <title>The Global Catalogue of Microorganisms (GCM) 10K type strain sequencing project: providing services to taxonomists for standard genome sequencing and annotation.</title>
        <authorList>
            <consortium name="The Broad Institute Genomics Platform"/>
            <consortium name="The Broad Institute Genome Sequencing Center for Infectious Disease"/>
            <person name="Wu L."/>
            <person name="Ma J."/>
        </authorList>
    </citation>
    <scope>NUCLEOTIDE SEQUENCE [LARGE SCALE GENOMIC DNA]</scope>
    <source>
        <strain evidence="5">CCUG 71848</strain>
    </source>
</reference>
<evidence type="ECO:0000259" key="3">
    <source>
        <dbReference type="PROSITE" id="PS50943"/>
    </source>
</evidence>
<evidence type="ECO:0000313" key="5">
    <source>
        <dbReference type="Proteomes" id="UP001597156"/>
    </source>
</evidence>
<comment type="caution">
    <text evidence="4">The sequence shown here is derived from an EMBL/GenBank/DDBJ whole genome shotgun (WGS) entry which is preliminary data.</text>
</comment>
<name>A0ABW3PJR5_9LACO</name>
<dbReference type="Gene3D" id="1.10.260.40">
    <property type="entry name" value="lambda repressor-like DNA-binding domains"/>
    <property type="match status" value="1"/>
</dbReference>
<dbReference type="PANTHER" id="PTHR46558:SF4">
    <property type="entry name" value="DNA-BIDING PHAGE PROTEIN"/>
    <property type="match status" value="1"/>
</dbReference>
<proteinExistence type="predicted"/>
<organism evidence="4 5">
    <name type="scientific">Lentilactobacillus raoultii</name>
    <dbReference type="NCBI Taxonomy" id="1987503"/>
    <lineage>
        <taxon>Bacteria</taxon>
        <taxon>Bacillati</taxon>
        <taxon>Bacillota</taxon>
        <taxon>Bacilli</taxon>
        <taxon>Lactobacillales</taxon>
        <taxon>Lactobacillaceae</taxon>
        <taxon>Lentilactobacillus</taxon>
    </lineage>
</organism>
<feature type="transmembrane region" description="Helical" evidence="2">
    <location>
        <begin position="80"/>
        <end position="96"/>
    </location>
</feature>
<keyword evidence="1" id="KW-0238">DNA-binding</keyword>
<dbReference type="PANTHER" id="PTHR46558">
    <property type="entry name" value="TRACRIPTIONAL REGULATORY PROTEIN-RELATED-RELATED"/>
    <property type="match status" value="1"/>
</dbReference>
<keyword evidence="2" id="KW-1133">Transmembrane helix</keyword>
<keyword evidence="2" id="KW-0472">Membrane</keyword>
<dbReference type="InterPro" id="IPR010982">
    <property type="entry name" value="Lambda_DNA-bd_dom_sf"/>
</dbReference>
<dbReference type="SUPFAM" id="SSF47413">
    <property type="entry name" value="lambda repressor-like DNA-binding domains"/>
    <property type="match status" value="1"/>
</dbReference>
<keyword evidence="5" id="KW-1185">Reference proteome</keyword>
<dbReference type="SMART" id="SM00530">
    <property type="entry name" value="HTH_XRE"/>
    <property type="match status" value="1"/>
</dbReference>